<dbReference type="EMBL" id="JAPFRF010000014">
    <property type="protein sequence ID" value="KAJ7311194.1"/>
    <property type="molecule type" value="Genomic_DNA"/>
</dbReference>
<protein>
    <submittedName>
        <fullName evidence="2">Uncharacterized protein</fullName>
    </submittedName>
</protein>
<feature type="chain" id="PRO_5040288563" evidence="1">
    <location>
        <begin position="18"/>
        <end position="55"/>
    </location>
</feature>
<reference evidence="2" key="1">
    <citation type="journal article" date="2023" name="DNA Res.">
        <title>Chromosome-level genome assembly of Phrynocephalus forsythii using third-generation DNA sequencing and Hi-C analysis.</title>
        <authorList>
            <person name="Qi Y."/>
            <person name="Zhao W."/>
            <person name="Zhao Y."/>
            <person name="Niu C."/>
            <person name="Cao S."/>
            <person name="Zhang Y."/>
        </authorList>
    </citation>
    <scope>NUCLEOTIDE SEQUENCE</scope>
    <source>
        <tissue evidence="2">Muscle</tissue>
    </source>
</reference>
<comment type="caution">
    <text evidence="2">The sequence shown here is derived from an EMBL/GenBank/DDBJ whole genome shotgun (WGS) entry which is preliminary data.</text>
</comment>
<proteinExistence type="predicted"/>
<feature type="signal peptide" evidence="1">
    <location>
        <begin position="1"/>
        <end position="17"/>
    </location>
</feature>
<evidence type="ECO:0000256" key="1">
    <source>
        <dbReference type="SAM" id="SignalP"/>
    </source>
</evidence>
<evidence type="ECO:0000313" key="2">
    <source>
        <dbReference type="EMBL" id="KAJ7311194.1"/>
    </source>
</evidence>
<accession>A0A9Q1AUB6</accession>
<dbReference type="Proteomes" id="UP001142489">
    <property type="component" value="Unassembled WGS sequence"/>
</dbReference>
<name>A0A9Q1AUB6_9SAUR</name>
<keyword evidence="1" id="KW-0732">Signal</keyword>
<dbReference type="AlphaFoldDB" id="A0A9Q1AUB6"/>
<sequence length="55" mass="6174">MTTKPRIFLIHLPLVIASSIQHGREATGSCYATHKATSARLRFLHMLLSETTLPR</sequence>
<evidence type="ECO:0000313" key="3">
    <source>
        <dbReference type="Proteomes" id="UP001142489"/>
    </source>
</evidence>
<keyword evidence="3" id="KW-1185">Reference proteome</keyword>
<gene>
    <name evidence="2" type="ORF">JRQ81_006804</name>
</gene>
<organism evidence="2 3">
    <name type="scientific">Phrynocephalus forsythii</name>
    <dbReference type="NCBI Taxonomy" id="171643"/>
    <lineage>
        <taxon>Eukaryota</taxon>
        <taxon>Metazoa</taxon>
        <taxon>Chordata</taxon>
        <taxon>Craniata</taxon>
        <taxon>Vertebrata</taxon>
        <taxon>Euteleostomi</taxon>
        <taxon>Lepidosauria</taxon>
        <taxon>Squamata</taxon>
        <taxon>Bifurcata</taxon>
        <taxon>Unidentata</taxon>
        <taxon>Episquamata</taxon>
        <taxon>Toxicofera</taxon>
        <taxon>Iguania</taxon>
        <taxon>Acrodonta</taxon>
        <taxon>Agamidae</taxon>
        <taxon>Agaminae</taxon>
        <taxon>Phrynocephalus</taxon>
    </lineage>
</organism>